<sequence length="103" mass="12173">MNEHESSYATADHKMLLADCILEINELSKIVKELHNEFTLIQEDIDTLNRSLNDFYQQIHRVKIETSEHLSNVVIEAFDEQLKKVEEMLKNLTPTPKKKFRLF</sequence>
<gene>
    <name evidence="1" type="primary">dapF</name>
</gene>
<reference evidence="1" key="1">
    <citation type="journal article" date="2009" name="Anaerobe">
        <title>The intD mobile genetic element from Dichelobacter nodosus, the causative agent of ovine footrot, is associated with the benign phenotype.</title>
        <authorList>
            <person name="Tanjung L.R."/>
            <person name="Whittle G."/>
            <person name="Shaw B.E."/>
            <person name="Bloomfield G.A."/>
            <person name="Katz M.E."/>
            <person name="Cheetham B.F."/>
        </authorList>
    </citation>
    <scope>NUCLEOTIDE SEQUENCE</scope>
    <source>
        <strain evidence="1">C305-1</strain>
    </source>
</reference>
<dbReference type="EMBL" id="AY847513">
    <property type="protein sequence ID" value="AAW31847.1"/>
    <property type="molecule type" value="Genomic_DNA"/>
</dbReference>
<dbReference type="AlphaFoldDB" id="Q5I744"/>
<name>Q5I744_DICNO</name>
<organism evidence="1">
    <name type="scientific">Dichelobacter nodosus</name>
    <name type="common">Bacteroides nodosus</name>
    <dbReference type="NCBI Taxonomy" id="870"/>
    <lineage>
        <taxon>Bacteria</taxon>
        <taxon>Pseudomonadati</taxon>
        <taxon>Pseudomonadota</taxon>
        <taxon>Gammaproteobacteria</taxon>
        <taxon>Cardiobacteriales</taxon>
        <taxon>Cardiobacteriaceae</taxon>
        <taxon>Dichelobacter</taxon>
    </lineage>
</organism>
<evidence type="ECO:0000313" key="1">
    <source>
        <dbReference type="EMBL" id="AAW31847.1"/>
    </source>
</evidence>
<proteinExistence type="predicted"/>
<accession>Q5I744</accession>
<protein>
    <submittedName>
        <fullName evidence="1">DapF</fullName>
    </submittedName>
</protein>